<keyword evidence="2" id="KW-0238">DNA-binding</keyword>
<dbReference type="GO" id="GO:0006355">
    <property type="term" value="P:regulation of DNA-templated transcription"/>
    <property type="evidence" value="ECO:0007669"/>
    <property type="project" value="UniProtKB-ARBA"/>
</dbReference>
<dbReference type="AlphaFoldDB" id="A0A0D5LNW2"/>
<organism evidence="5 6">
    <name type="scientific">Martelella endophytica</name>
    <dbReference type="NCBI Taxonomy" id="1486262"/>
    <lineage>
        <taxon>Bacteria</taxon>
        <taxon>Pseudomonadati</taxon>
        <taxon>Pseudomonadota</taxon>
        <taxon>Alphaproteobacteria</taxon>
        <taxon>Hyphomicrobiales</taxon>
        <taxon>Aurantimonadaceae</taxon>
        <taxon>Martelella</taxon>
    </lineage>
</organism>
<dbReference type="SUPFAM" id="SSF46785">
    <property type="entry name" value="Winged helix' DNA-binding domain"/>
    <property type="match status" value="1"/>
</dbReference>
<dbReference type="Proteomes" id="UP000032611">
    <property type="component" value="Chromosome"/>
</dbReference>
<keyword evidence="3" id="KW-0804">Transcription</keyword>
<dbReference type="PRINTS" id="PR00033">
    <property type="entry name" value="HTHASNC"/>
</dbReference>
<dbReference type="PANTHER" id="PTHR30154">
    <property type="entry name" value="LEUCINE-RESPONSIVE REGULATORY PROTEIN"/>
    <property type="match status" value="1"/>
</dbReference>
<evidence type="ECO:0000259" key="4">
    <source>
        <dbReference type="PROSITE" id="PS50956"/>
    </source>
</evidence>
<dbReference type="GO" id="GO:0043565">
    <property type="term" value="F:sequence-specific DNA binding"/>
    <property type="evidence" value="ECO:0007669"/>
    <property type="project" value="InterPro"/>
</dbReference>
<dbReference type="InterPro" id="IPR036390">
    <property type="entry name" value="WH_DNA-bd_sf"/>
</dbReference>
<proteinExistence type="predicted"/>
<dbReference type="Gene3D" id="1.10.10.10">
    <property type="entry name" value="Winged helix-like DNA-binding domain superfamily/Winged helix DNA-binding domain"/>
    <property type="match status" value="1"/>
</dbReference>
<dbReference type="InterPro" id="IPR019885">
    <property type="entry name" value="Tscrpt_reg_HTH_AsnC-type_CS"/>
</dbReference>
<dbReference type="InterPro" id="IPR036388">
    <property type="entry name" value="WH-like_DNA-bd_sf"/>
</dbReference>
<dbReference type="SUPFAM" id="SSF54909">
    <property type="entry name" value="Dimeric alpha+beta barrel"/>
    <property type="match status" value="1"/>
</dbReference>
<dbReference type="RefSeq" id="WP_045680768.1">
    <property type="nucleotide sequence ID" value="NZ_CP010803.1"/>
</dbReference>
<dbReference type="PROSITE" id="PS00519">
    <property type="entry name" value="HTH_ASNC_1"/>
    <property type="match status" value="1"/>
</dbReference>
<dbReference type="KEGG" id="mey:TM49_09295"/>
<dbReference type="CDD" id="cd00090">
    <property type="entry name" value="HTH_ARSR"/>
    <property type="match status" value="1"/>
</dbReference>
<dbReference type="PROSITE" id="PS50956">
    <property type="entry name" value="HTH_ASNC_2"/>
    <property type="match status" value="1"/>
</dbReference>
<dbReference type="InterPro" id="IPR011991">
    <property type="entry name" value="ArsR-like_HTH"/>
</dbReference>
<keyword evidence="1" id="KW-0805">Transcription regulation</keyword>
<dbReference type="SMART" id="SM00344">
    <property type="entry name" value="HTH_ASNC"/>
    <property type="match status" value="1"/>
</dbReference>
<accession>A0A0D5LNW2</accession>
<dbReference type="HOGENOM" id="CLU_091233_0_3_5"/>
<dbReference type="InterPro" id="IPR000485">
    <property type="entry name" value="AsnC-type_HTH_dom"/>
</dbReference>
<evidence type="ECO:0000256" key="2">
    <source>
        <dbReference type="ARBA" id="ARBA00023125"/>
    </source>
</evidence>
<dbReference type="PANTHER" id="PTHR30154:SF34">
    <property type="entry name" value="TRANSCRIPTIONAL REGULATOR AZLB"/>
    <property type="match status" value="1"/>
</dbReference>
<dbReference type="Pfam" id="PF13412">
    <property type="entry name" value="HTH_24"/>
    <property type="match status" value="1"/>
</dbReference>
<dbReference type="InterPro" id="IPR019888">
    <property type="entry name" value="Tscrpt_reg_AsnC-like"/>
</dbReference>
<sequence>MPTVFPALDAASLRILDELQRNSEISNAELAEKVGLSASPCWRRVSEMRAAGIIRGAVTLVDPLKLGLAVNVFVHVTLARQDRETLEVFTSAVSGRPEVMECYLMTGEADFLLRVVIEDLIKYQAFVLECLTQIPGVANIRSSFALDQVKYTTALPTGHLR</sequence>
<evidence type="ECO:0000256" key="3">
    <source>
        <dbReference type="ARBA" id="ARBA00023163"/>
    </source>
</evidence>
<evidence type="ECO:0000313" key="5">
    <source>
        <dbReference type="EMBL" id="AJY45836.1"/>
    </source>
</evidence>
<name>A0A0D5LNW2_MAREN</name>
<dbReference type="Pfam" id="PF01037">
    <property type="entry name" value="AsnC_trans_reg"/>
    <property type="match status" value="1"/>
</dbReference>
<evidence type="ECO:0000256" key="1">
    <source>
        <dbReference type="ARBA" id="ARBA00023015"/>
    </source>
</evidence>
<gene>
    <name evidence="5" type="ORF">TM49_09295</name>
</gene>
<dbReference type="InterPro" id="IPR011008">
    <property type="entry name" value="Dimeric_a/b-barrel"/>
</dbReference>
<dbReference type="OrthoDB" id="9813313at2"/>
<dbReference type="InterPro" id="IPR019887">
    <property type="entry name" value="Tscrpt_reg_AsnC/Lrp_C"/>
</dbReference>
<dbReference type="EMBL" id="CP010803">
    <property type="protein sequence ID" value="AJY45836.1"/>
    <property type="molecule type" value="Genomic_DNA"/>
</dbReference>
<feature type="domain" description="HTH asnC-type" evidence="4">
    <location>
        <begin position="8"/>
        <end position="69"/>
    </location>
</feature>
<keyword evidence="6" id="KW-1185">Reference proteome</keyword>
<evidence type="ECO:0000313" key="6">
    <source>
        <dbReference type="Proteomes" id="UP000032611"/>
    </source>
</evidence>
<protein>
    <submittedName>
        <fullName evidence="5">AsnC family transcriptional regulator</fullName>
    </submittedName>
</protein>
<dbReference type="Gene3D" id="3.30.70.920">
    <property type="match status" value="1"/>
</dbReference>
<dbReference type="PATRIC" id="fig|1486262.3.peg.1923"/>
<dbReference type="GO" id="GO:0043200">
    <property type="term" value="P:response to amino acid"/>
    <property type="evidence" value="ECO:0007669"/>
    <property type="project" value="TreeGrafter"/>
</dbReference>
<dbReference type="GO" id="GO:0005829">
    <property type="term" value="C:cytosol"/>
    <property type="evidence" value="ECO:0007669"/>
    <property type="project" value="TreeGrafter"/>
</dbReference>
<reference evidence="5 6" key="1">
    <citation type="journal article" date="2015" name="Genome Announc.">
        <title>Complete genome sequence of Martelella endophytica YC6887, which has antifungal activity associated with a halophyte.</title>
        <authorList>
            <person name="Khan A."/>
            <person name="Khan H."/>
            <person name="Chung E.J."/>
            <person name="Hossain M.T."/>
            <person name="Chung Y.R."/>
        </authorList>
    </citation>
    <scope>NUCLEOTIDE SEQUENCE [LARGE SCALE GENOMIC DNA]</scope>
    <source>
        <strain evidence="5">YC6887</strain>
    </source>
</reference>